<dbReference type="KEGG" id="pbh:AAW51_2936"/>
<dbReference type="AlphaFoldDB" id="A0A0G3BJR4"/>
<accession>A0A0G3BJR4</accession>
<proteinExistence type="predicted"/>
<keyword evidence="2" id="KW-1185">Reference proteome</keyword>
<gene>
    <name evidence="1" type="ORF">AAW51_2936</name>
</gene>
<dbReference type="EMBL" id="CP011371">
    <property type="protein sequence ID" value="AKJ29627.1"/>
    <property type="molecule type" value="Genomic_DNA"/>
</dbReference>
<protein>
    <submittedName>
        <fullName evidence="1">Uncharacterized protein</fullName>
    </submittedName>
</protein>
<evidence type="ECO:0000313" key="1">
    <source>
        <dbReference type="EMBL" id="AKJ29627.1"/>
    </source>
</evidence>
<sequence length="82" mass="9042">MYQRAFPAGPYSCWDGRQWRYDAVSPDMAALQTAPSGVQAARWRGLSEPPPEHCLTCRGHGVVDHGDDDASREPLIDPCPDC</sequence>
<evidence type="ECO:0000313" key="2">
    <source>
        <dbReference type="Proteomes" id="UP000035352"/>
    </source>
</evidence>
<dbReference type="Proteomes" id="UP000035352">
    <property type="component" value="Chromosome"/>
</dbReference>
<reference evidence="1 2" key="1">
    <citation type="submission" date="2015-05" db="EMBL/GenBank/DDBJ databases">
        <authorList>
            <person name="Tang B."/>
            <person name="Yu Y."/>
        </authorList>
    </citation>
    <scope>NUCLEOTIDE SEQUENCE [LARGE SCALE GENOMIC DNA]</scope>
    <source>
        <strain evidence="1 2">DSM 7029</strain>
    </source>
</reference>
<name>A0A0G3BJR4_9BURK</name>
<organism evidence="1 2">
    <name type="scientific">Caldimonas brevitalea</name>
    <dbReference type="NCBI Taxonomy" id="413882"/>
    <lineage>
        <taxon>Bacteria</taxon>
        <taxon>Pseudomonadati</taxon>
        <taxon>Pseudomonadota</taxon>
        <taxon>Betaproteobacteria</taxon>
        <taxon>Burkholderiales</taxon>
        <taxon>Sphaerotilaceae</taxon>
        <taxon>Caldimonas</taxon>
    </lineage>
</organism>